<dbReference type="KEGG" id="sng:SNE_A19870"/>
<evidence type="ECO:0000313" key="2">
    <source>
        <dbReference type="Proteomes" id="UP000000496"/>
    </source>
</evidence>
<gene>
    <name evidence="1" type="ordered locus">SNE_A19870</name>
</gene>
<protein>
    <submittedName>
        <fullName evidence="1">Uncharacterized protein</fullName>
    </submittedName>
</protein>
<name>F8L3K5_SIMNZ</name>
<reference evidence="1 2" key="2">
    <citation type="journal article" date="2011" name="Mol. Biol. Evol.">
        <title>Unity in variety--the pan-genome of the Chlamydiae.</title>
        <authorList>
            <person name="Collingro A."/>
            <person name="Tischler P."/>
            <person name="Weinmaier T."/>
            <person name="Penz T."/>
            <person name="Heinz E."/>
            <person name="Brunham R.C."/>
            <person name="Read T.D."/>
            <person name="Bavoil P.M."/>
            <person name="Sachse K."/>
            <person name="Kahane S."/>
            <person name="Friedman M.G."/>
            <person name="Rattei T."/>
            <person name="Myers G.S."/>
            <person name="Horn M."/>
        </authorList>
    </citation>
    <scope>NUCLEOTIDE SEQUENCE [LARGE SCALE GENOMIC DNA]</scope>
    <source>
        <strain evidence="2">ATCC VR-1471 / Z</strain>
    </source>
</reference>
<dbReference type="HOGENOM" id="CLU_1030132_0_0_0"/>
<dbReference type="AlphaFoldDB" id="F8L3K5"/>
<dbReference type="RefSeq" id="WP_013944330.1">
    <property type="nucleotide sequence ID" value="NC_015713.1"/>
</dbReference>
<accession>F8L3K5</accession>
<keyword evidence="2" id="KW-1185">Reference proteome</keyword>
<evidence type="ECO:0000313" key="1">
    <source>
        <dbReference type="EMBL" id="CCB89864.1"/>
    </source>
</evidence>
<dbReference type="STRING" id="331113.SNE_A19870"/>
<proteinExistence type="predicted"/>
<dbReference type="EMBL" id="FR872582">
    <property type="protein sequence ID" value="CCB89864.1"/>
    <property type="molecule type" value="Genomic_DNA"/>
</dbReference>
<sequence>MTELVYNTQQNWEAQENQTFESMLHKLGSFSSAGQALMYVGEILYFMIGYYQGEGEWNSSAQSDLANTDLYDMQWIENGFAQTAGQAIMGNDSVNQTPVVNAYAAANNMLMDLYTNPIFDGTKIPQEALNNLCTIFGTKDYSTQSVQVEIDGQQVTKQVPQFNTASSPQGTTEWTTTIWDGAPASNNYQPFQSGDASYQGWVDQMQQMEQSIQETNTLFTNMNASEQSEAKFYAGEDKQFEGITEQLLKNITSLQQTELKNQLN</sequence>
<organism evidence="1 2">
    <name type="scientific">Simkania negevensis (strain ATCC VR-1471 / DSM 27360 / Z)</name>
    <dbReference type="NCBI Taxonomy" id="331113"/>
    <lineage>
        <taxon>Bacteria</taxon>
        <taxon>Pseudomonadati</taxon>
        <taxon>Chlamydiota</taxon>
        <taxon>Chlamydiia</taxon>
        <taxon>Parachlamydiales</taxon>
        <taxon>Simkaniaceae</taxon>
        <taxon>Simkania</taxon>
    </lineage>
</organism>
<dbReference type="Proteomes" id="UP000000496">
    <property type="component" value="Chromosome gsn.131"/>
</dbReference>
<reference key="1">
    <citation type="journal article" date="2011" name="Mol. Biol. Evol.">
        <title>Unity in variety -- the pan-genome of the Chlamydiae.</title>
        <authorList>
            <person name="Collingro A."/>
            <person name="Tischler P."/>
            <person name="Weinmaier T."/>
            <person name="Penz T."/>
            <person name="Heinz E."/>
            <person name="Brunham R.C."/>
            <person name="Read T.D."/>
            <person name="Bavoil P.M."/>
            <person name="Sachse K."/>
            <person name="Kahane S."/>
            <person name="Friedman M.G."/>
            <person name="Rattei T."/>
            <person name="Myers G.S.A."/>
            <person name="Horn M."/>
        </authorList>
    </citation>
    <scope>NUCLEOTIDE SEQUENCE</scope>
    <source>
        <strain>Z</strain>
    </source>
</reference>